<reference evidence="1 2" key="1">
    <citation type="submission" date="2020-11" db="EMBL/GenBank/DDBJ databases">
        <title>Taxonomic investigation of Rahnella strains.</title>
        <authorList>
            <person name="Lee S.D."/>
        </authorList>
    </citation>
    <scope>NUCLEOTIDE SEQUENCE [LARGE SCALE GENOMIC DNA]</scope>
    <source>
        <strain evidence="1 2">SAP-17</strain>
    </source>
</reference>
<name>A0ABS0E093_9GAMM</name>
<accession>A0ABS0E093</accession>
<evidence type="ECO:0000313" key="1">
    <source>
        <dbReference type="EMBL" id="MBF7978109.1"/>
    </source>
</evidence>
<protein>
    <submittedName>
        <fullName evidence="1">Uncharacterized protein</fullName>
    </submittedName>
</protein>
<keyword evidence="2" id="KW-1185">Reference proteome</keyword>
<evidence type="ECO:0000313" key="2">
    <source>
        <dbReference type="Proteomes" id="UP000636811"/>
    </source>
</evidence>
<organism evidence="1 2">
    <name type="scientific">Rahnella laticis</name>
    <dbReference type="NCBI Taxonomy" id="2787622"/>
    <lineage>
        <taxon>Bacteria</taxon>
        <taxon>Pseudomonadati</taxon>
        <taxon>Pseudomonadota</taxon>
        <taxon>Gammaproteobacteria</taxon>
        <taxon>Enterobacterales</taxon>
        <taxon>Yersiniaceae</taxon>
        <taxon>Rahnella</taxon>
    </lineage>
</organism>
<gene>
    <name evidence="1" type="ORF">IV433_01645</name>
</gene>
<proteinExistence type="predicted"/>
<comment type="caution">
    <text evidence="1">The sequence shown here is derived from an EMBL/GenBank/DDBJ whole genome shotgun (WGS) entry which is preliminary data.</text>
</comment>
<sequence length="48" mass="5570">MAIGTLAYKVSLKPRMKWLLVLSALLHWDWLTNKCFTYELITGDSVEL</sequence>
<dbReference type="EMBL" id="JADOBI010000001">
    <property type="protein sequence ID" value="MBF7978109.1"/>
    <property type="molecule type" value="Genomic_DNA"/>
</dbReference>
<dbReference type="Proteomes" id="UP000636811">
    <property type="component" value="Unassembled WGS sequence"/>
</dbReference>
<dbReference type="RefSeq" id="WP_195812699.1">
    <property type="nucleotide sequence ID" value="NZ_JADOBI010000001.1"/>
</dbReference>